<dbReference type="InterPro" id="IPR005759">
    <property type="entry name" value="Nth"/>
</dbReference>
<dbReference type="PANTHER" id="PTHR10359">
    <property type="entry name" value="A/G-SPECIFIC ADENINE GLYCOSYLASE/ENDONUCLEASE III"/>
    <property type="match status" value="1"/>
</dbReference>
<dbReference type="InterPro" id="IPR004036">
    <property type="entry name" value="Endonuclease-III-like_CS2"/>
</dbReference>
<feature type="binding site" evidence="12">
    <location>
        <position position="196"/>
    </location>
    <ligand>
        <name>[4Fe-4S] cluster</name>
        <dbReference type="ChEBI" id="CHEBI:49883"/>
    </ligand>
</feature>
<dbReference type="SUPFAM" id="SSF48150">
    <property type="entry name" value="DNA-glycosylase"/>
    <property type="match status" value="1"/>
</dbReference>
<dbReference type="FunFam" id="1.10.340.30:FF:000001">
    <property type="entry name" value="Endonuclease III"/>
    <property type="match status" value="1"/>
</dbReference>
<comment type="caution">
    <text evidence="14">The sequence shown here is derived from an EMBL/GenBank/DDBJ whole genome shotgun (WGS) entry which is preliminary data.</text>
</comment>
<dbReference type="eggNOG" id="COG0177">
    <property type="taxonomic scope" value="Bacteria"/>
</dbReference>
<keyword evidence="11 12" id="KW-0326">Glycosidase</keyword>
<evidence type="ECO:0000259" key="13">
    <source>
        <dbReference type="SMART" id="SM00478"/>
    </source>
</evidence>
<feature type="binding site" evidence="12">
    <location>
        <position position="189"/>
    </location>
    <ligand>
        <name>[4Fe-4S] cluster</name>
        <dbReference type="ChEBI" id="CHEBI:49883"/>
    </ligand>
</feature>
<dbReference type="SMART" id="SM00525">
    <property type="entry name" value="FES"/>
    <property type="match status" value="1"/>
</dbReference>
<keyword evidence="9 12" id="KW-0234">DNA repair</keyword>
<dbReference type="Pfam" id="PF00633">
    <property type="entry name" value="HHH"/>
    <property type="match status" value="1"/>
</dbReference>
<dbReference type="SMART" id="SM00478">
    <property type="entry name" value="ENDO3c"/>
    <property type="match status" value="1"/>
</dbReference>
<evidence type="ECO:0000256" key="10">
    <source>
        <dbReference type="ARBA" id="ARBA00023239"/>
    </source>
</evidence>
<dbReference type="HAMAP" id="MF_00942">
    <property type="entry name" value="Nth"/>
    <property type="match status" value="1"/>
</dbReference>
<dbReference type="InterPro" id="IPR003651">
    <property type="entry name" value="Endonuclease3_FeS-loop_motif"/>
</dbReference>
<dbReference type="EC" id="4.2.99.18" evidence="12"/>
<comment type="similarity">
    <text evidence="1 12">Belongs to the Nth/MutY family.</text>
</comment>
<comment type="function">
    <text evidence="12">DNA repair enzyme that has both DNA N-glycosylase activity and AP-lyase activity. The DNA N-glycosylase activity releases various damaged pyrimidines from DNA by cleaving the N-glycosidic bond, leaving an AP (apurinic/apyrimidinic) site. The AP-lyase activity cleaves the phosphodiester bond 3' to the AP site by a beta-elimination, leaving a 3'-terminal unsaturated sugar and a product with a terminal 5'-phosphate.</text>
</comment>
<dbReference type="GO" id="GO:0140078">
    <property type="term" value="F:class I DNA-(apurinic or apyrimidinic site) endonuclease activity"/>
    <property type="evidence" value="ECO:0007669"/>
    <property type="project" value="UniProtKB-EC"/>
</dbReference>
<evidence type="ECO:0000313" key="14">
    <source>
        <dbReference type="EMBL" id="EEG78551.1"/>
    </source>
</evidence>
<dbReference type="InterPro" id="IPR000445">
    <property type="entry name" value="HhH_motif"/>
</dbReference>
<keyword evidence="5 12" id="KW-0378">Hydrolase</keyword>
<dbReference type="FunFam" id="1.10.1670.10:FF:000001">
    <property type="entry name" value="Endonuclease III"/>
    <property type="match status" value="1"/>
</dbReference>
<evidence type="ECO:0000256" key="9">
    <source>
        <dbReference type="ARBA" id="ARBA00023204"/>
    </source>
</evidence>
<dbReference type="InterPro" id="IPR004035">
    <property type="entry name" value="Endouclease-III_FeS-bd_BS"/>
</dbReference>
<comment type="catalytic activity">
    <reaction evidence="12">
        <text>2'-deoxyribonucleotide-(2'-deoxyribose 5'-phosphate)-2'-deoxyribonucleotide-DNA = a 3'-end 2'-deoxyribonucleotide-(2,3-dehydro-2,3-deoxyribose 5'-phosphate)-DNA + a 5'-end 5'-phospho-2'-deoxyribonucleoside-DNA + H(+)</text>
        <dbReference type="Rhea" id="RHEA:66592"/>
        <dbReference type="Rhea" id="RHEA-COMP:13180"/>
        <dbReference type="Rhea" id="RHEA-COMP:16897"/>
        <dbReference type="Rhea" id="RHEA-COMP:17067"/>
        <dbReference type="ChEBI" id="CHEBI:15378"/>
        <dbReference type="ChEBI" id="CHEBI:136412"/>
        <dbReference type="ChEBI" id="CHEBI:157695"/>
        <dbReference type="ChEBI" id="CHEBI:167181"/>
        <dbReference type="EC" id="4.2.99.18"/>
    </reaction>
</comment>
<evidence type="ECO:0000256" key="1">
    <source>
        <dbReference type="ARBA" id="ARBA00008343"/>
    </source>
</evidence>
<sequence>MTTRKEKAEKILAVLQEENPEPVSELNFDTPWQLLVAVILSAQSTDKQVNKVTANLFAKYASPQDMAELTPEELAEDIKSLGLFRNKAKHLVGAARAILDQHGGEVPRTLAKLQSLPGVGRKTANVVLANAFGVPALAVDTHVFRVANRLGLAKAKTPEETEKQLSRAIPRSLWADAHHWLILHGRYICVARKPRCPQCPVTEWCSWYQKEQKTSPKRGAKL</sequence>
<feature type="domain" description="HhH-GPD" evidence="13">
    <location>
        <begin position="40"/>
        <end position="187"/>
    </location>
</feature>
<gene>
    <name evidence="12" type="primary">nth</name>
    <name evidence="14" type="ORF">DealDRAFT_0481</name>
</gene>
<keyword evidence="6 12" id="KW-0408">Iron</keyword>
<accession>C0GDR8</accession>
<dbReference type="GO" id="GO:0046872">
    <property type="term" value="F:metal ion binding"/>
    <property type="evidence" value="ECO:0007669"/>
    <property type="project" value="UniProtKB-KW"/>
</dbReference>
<evidence type="ECO:0000256" key="11">
    <source>
        <dbReference type="ARBA" id="ARBA00023295"/>
    </source>
</evidence>
<dbReference type="STRING" id="555088.DealDRAFT_0481"/>
<dbReference type="PROSITE" id="PS00764">
    <property type="entry name" value="ENDONUCLEASE_III_1"/>
    <property type="match status" value="1"/>
</dbReference>
<dbReference type="EMBL" id="ACJM01000002">
    <property type="protein sequence ID" value="EEG78551.1"/>
    <property type="molecule type" value="Genomic_DNA"/>
</dbReference>
<dbReference type="GO" id="GO:0019104">
    <property type="term" value="F:DNA N-glycosylase activity"/>
    <property type="evidence" value="ECO:0007669"/>
    <property type="project" value="UniProtKB-UniRule"/>
</dbReference>
<keyword evidence="14" id="KW-0540">Nuclease</keyword>
<dbReference type="GO" id="GO:0006285">
    <property type="term" value="P:base-excision repair, AP site formation"/>
    <property type="evidence" value="ECO:0007669"/>
    <property type="project" value="TreeGrafter"/>
</dbReference>
<keyword evidence="7 12" id="KW-0411">Iron-sulfur</keyword>
<keyword evidence="10 12" id="KW-0456">Lyase</keyword>
<dbReference type="PROSITE" id="PS01155">
    <property type="entry name" value="ENDONUCLEASE_III_2"/>
    <property type="match status" value="1"/>
</dbReference>
<evidence type="ECO:0000256" key="12">
    <source>
        <dbReference type="HAMAP-Rule" id="MF_00942"/>
    </source>
</evidence>
<feature type="binding site" evidence="12">
    <location>
        <position position="205"/>
    </location>
    <ligand>
        <name>[4Fe-4S] cluster</name>
        <dbReference type="ChEBI" id="CHEBI:49883"/>
    </ligand>
</feature>
<dbReference type="CDD" id="cd00056">
    <property type="entry name" value="ENDO3c"/>
    <property type="match status" value="1"/>
</dbReference>
<keyword evidence="2 12" id="KW-0004">4Fe-4S</keyword>
<dbReference type="Gene3D" id="1.10.340.30">
    <property type="entry name" value="Hypothetical protein, domain 2"/>
    <property type="match status" value="1"/>
</dbReference>
<evidence type="ECO:0000313" key="15">
    <source>
        <dbReference type="Proteomes" id="UP000006443"/>
    </source>
</evidence>
<dbReference type="PANTHER" id="PTHR10359:SF18">
    <property type="entry name" value="ENDONUCLEASE III"/>
    <property type="match status" value="1"/>
</dbReference>
<dbReference type="Pfam" id="PF00730">
    <property type="entry name" value="HhH-GPD"/>
    <property type="match status" value="1"/>
</dbReference>
<feature type="binding site" evidence="12">
    <location>
        <position position="199"/>
    </location>
    <ligand>
        <name>[4Fe-4S] cluster</name>
        <dbReference type="ChEBI" id="CHEBI:49883"/>
    </ligand>
</feature>
<dbReference type="Proteomes" id="UP000006443">
    <property type="component" value="Unassembled WGS sequence"/>
</dbReference>
<evidence type="ECO:0000256" key="5">
    <source>
        <dbReference type="ARBA" id="ARBA00022801"/>
    </source>
</evidence>
<dbReference type="NCBIfam" id="TIGR01083">
    <property type="entry name" value="nth"/>
    <property type="match status" value="1"/>
</dbReference>
<dbReference type="InterPro" id="IPR023170">
    <property type="entry name" value="HhH_base_excis_C"/>
</dbReference>
<keyword evidence="14" id="KW-0255">Endonuclease</keyword>
<protein>
    <recommendedName>
        <fullName evidence="12">Endonuclease III</fullName>
        <ecNumber evidence="12">4.2.99.18</ecNumber>
    </recommendedName>
    <alternativeName>
        <fullName evidence="12">DNA-(apurinic or apyrimidinic site) lyase</fullName>
    </alternativeName>
</protein>
<dbReference type="AlphaFoldDB" id="C0GDR8"/>
<evidence type="ECO:0000256" key="6">
    <source>
        <dbReference type="ARBA" id="ARBA00023004"/>
    </source>
</evidence>
<dbReference type="RefSeq" id="WP_008514513.1">
    <property type="nucleotide sequence ID" value="NZ_ACJM01000002.1"/>
</dbReference>
<comment type="cofactor">
    <cofactor evidence="12">
        <name>[4Fe-4S] cluster</name>
        <dbReference type="ChEBI" id="CHEBI:49883"/>
    </cofactor>
    <text evidence="12">Binds 1 [4Fe-4S] cluster.</text>
</comment>
<keyword evidence="15" id="KW-1185">Reference proteome</keyword>
<reference evidence="14 15" key="1">
    <citation type="submission" date="2009-02" db="EMBL/GenBank/DDBJ databases">
        <title>Sequencing of the draft genome and assembly of Dethiobacter alkaliphilus AHT 1.</title>
        <authorList>
            <consortium name="US DOE Joint Genome Institute (JGI-PGF)"/>
            <person name="Lucas S."/>
            <person name="Copeland A."/>
            <person name="Lapidus A."/>
            <person name="Glavina del Rio T."/>
            <person name="Dalin E."/>
            <person name="Tice H."/>
            <person name="Bruce D."/>
            <person name="Goodwin L."/>
            <person name="Pitluck S."/>
            <person name="Larimer F."/>
            <person name="Land M.L."/>
            <person name="Hauser L."/>
            <person name="Muyzer G."/>
        </authorList>
    </citation>
    <scope>NUCLEOTIDE SEQUENCE [LARGE SCALE GENOMIC DNA]</scope>
    <source>
        <strain evidence="14 15">AHT 1</strain>
    </source>
</reference>
<dbReference type="InterPro" id="IPR011257">
    <property type="entry name" value="DNA_glycosylase"/>
</dbReference>
<keyword evidence="3 12" id="KW-0479">Metal-binding</keyword>
<evidence type="ECO:0000256" key="4">
    <source>
        <dbReference type="ARBA" id="ARBA00022763"/>
    </source>
</evidence>
<organism evidence="14 15">
    <name type="scientific">Dethiobacter alkaliphilus AHT 1</name>
    <dbReference type="NCBI Taxonomy" id="555088"/>
    <lineage>
        <taxon>Bacteria</taxon>
        <taxon>Bacillati</taxon>
        <taxon>Bacillota</taxon>
        <taxon>Dethiobacteria</taxon>
        <taxon>Dethiobacterales</taxon>
        <taxon>Dethiobacteraceae</taxon>
        <taxon>Dethiobacter</taxon>
    </lineage>
</organism>
<proteinExistence type="inferred from homology"/>
<dbReference type="GO" id="GO:0003677">
    <property type="term" value="F:DNA binding"/>
    <property type="evidence" value="ECO:0007669"/>
    <property type="project" value="UniProtKB-UniRule"/>
</dbReference>
<dbReference type="Gene3D" id="1.10.1670.10">
    <property type="entry name" value="Helix-hairpin-Helix base-excision DNA repair enzymes (C-terminal)"/>
    <property type="match status" value="1"/>
</dbReference>
<dbReference type="PIRSF" id="PIRSF001435">
    <property type="entry name" value="Nth"/>
    <property type="match status" value="1"/>
</dbReference>
<keyword evidence="4 12" id="KW-0227">DNA damage</keyword>
<evidence type="ECO:0000256" key="7">
    <source>
        <dbReference type="ARBA" id="ARBA00023014"/>
    </source>
</evidence>
<evidence type="ECO:0000256" key="8">
    <source>
        <dbReference type="ARBA" id="ARBA00023125"/>
    </source>
</evidence>
<evidence type="ECO:0000256" key="3">
    <source>
        <dbReference type="ARBA" id="ARBA00022723"/>
    </source>
</evidence>
<dbReference type="InterPro" id="IPR003265">
    <property type="entry name" value="HhH-GPD_domain"/>
</dbReference>
<keyword evidence="8 12" id="KW-0238">DNA-binding</keyword>
<evidence type="ECO:0000256" key="2">
    <source>
        <dbReference type="ARBA" id="ARBA00022485"/>
    </source>
</evidence>
<dbReference type="OrthoDB" id="9800977at2"/>
<name>C0GDR8_DETAL</name>
<dbReference type="Pfam" id="PF10576">
    <property type="entry name" value="EndIII_4Fe-2S"/>
    <property type="match status" value="1"/>
</dbReference>
<dbReference type="GO" id="GO:0051539">
    <property type="term" value="F:4 iron, 4 sulfur cluster binding"/>
    <property type="evidence" value="ECO:0007669"/>
    <property type="project" value="UniProtKB-UniRule"/>
</dbReference>